<accession>A0AAD9VSR0</accession>
<evidence type="ECO:0000256" key="9">
    <source>
        <dbReference type="ARBA" id="ARBA00022884"/>
    </source>
</evidence>
<dbReference type="Gene3D" id="3.40.50.150">
    <property type="entry name" value="Vaccinia Virus protein VP39"/>
    <property type="match status" value="1"/>
</dbReference>
<keyword evidence="4" id="KW-0489">Methyltransferase</keyword>
<dbReference type="GO" id="GO:0034587">
    <property type="term" value="P:piRNA processing"/>
    <property type="evidence" value="ECO:0007669"/>
    <property type="project" value="TreeGrafter"/>
</dbReference>
<dbReference type="InterPro" id="IPR026610">
    <property type="entry name" value="Hen1"/>
</dbReference>
<dbReference type="GO" id="GO:0090486">
    <property type="term" value="F:small RNA 2'-O-methyltransferase activity"/>
    <property type="evidence" value="ECO:0007669"/>
    <property type="project" value="UniProtKB-EC"/>
</dbReference>
<dbReference type="Proteomes" id="UP001258017">
    <property type="component" value="Unassembled WGS sequence"/>
</dbReference>
<evidence type="ECO:0000256" key="5">
    <source>
        <dbReference type="ARBA" id="ARBA00022679"/>
    </source>
</evidence>
<dbReference type="GO" id="GO:0001510">
    <property type="term" value="P:RNA methylation"/>
    <property type="evidence" value="ECO:0007669"/>
    <property type="project" value="InterPro"/>
</dbReference>
<evidence type="ECO:0000256" key="1">
    <source>
        <dbReference type="ARBA" id="ARBA00001946"/>
    </source>
</evidence>
<protein>
    <recommendedName>
        <fullName evidence="3">Small RNA 2'-O-methyltransferase</fullName>
        <ecNumber evidence="11">2.1.1.386</ecNumber>
    </recommendedName>
</protein>
<evidence type="ECO:0000256" key="6">
    <source>
        <dbReference type="ARBA" id="ARBA00022691"/>
    </source>
</evidence>
<evidence type="ECO:0000256" key="4">
    <source>
        <dbReference type="ARBA" id="ARBA00022603"/>
    </source>
</evidence>
<keyword evidence="7" id="KW-0479">Metal-binding</keyword>
<dbReference type="FunFam" id="3.40.50.150:FF:000124">
    <property type="entry name" value="HEN methyltransferase 1"/>
    <property type="match status" value="1"/>
</dbReference>
<keyword evidence="8" id="KW-0460">Magnesium</keyword>
<evidence type="ECO:0000256" key="7">
    <source>
        <dbReference type="ARBA" id="ARBA00022723"/>
    </source>
</evidence>
<proteinExistence type="inferred from homology"/>
<dbReference type="SUPFAM" id="SSF53335">
    <property type="entry name" value="S-adenosyl-L-methionine-dependent methyltransferases"/>
    <property type="match status" value="1"/>
</dbReference>
<dbReference type="GO" id="GO:0005634">
    <property type="term" value="C:nucleus"/>
    <property type="evidence" value="ECO:0007669"/>
    <property type="project" value="TreeGrafter"/>
</dbReference>
<evidence type="ECO:0000256" key="11">
    <source>
        <dbReference type="ARBA" id="ARBA00035025"/>
    </source>
</evidence>
<dbReference type="GO" id="GO:0003723">
    <property type="term" value="F:RNA binding"/>
    <property type="evidence" value="ECO:0007669"/>
    <property type="project" value="UniProtKB-KW"/>
</dbReference>
<name>A0AAD9VSR0_9HYME</name>
<evidence type="ECO:0000256" key="2">
    <source>
        <dbReference type="ARBA" id="ARBA00009026"/>
    </source>
</evidence>
<dbReference type="EMBL" id="JAIFRP010000026">
    <property type="protein sequence ID" value="KAK2584717.1"/>
    <property type="molecule type" value="Genomic_DNA"/>
</dbReference>
<keyword evidence="15" id="KW-1185">Reference proteome</keyword>
<comment type="cofactor">
    <cofactor evidence="1">
        <name>Mg(2+)</name>
        <dbReference type="ChEBI" id="CHEBI:18420"/>
    </cofactor>
</comment>
<dbReference type="AlphaFoldDB" id="A0AAD9VSR0"/>
<organism evidence="14 15">
    <name type="scientific">Odynerus spinipes</name>
    <dbReference type="NCBI Taxonomy" id="1348599"/>
    <lineage>
        <taxon>Eukaryota</taxon>
        <taxon>Metazoa</taxon>
        <taxon>Ecdysozoa</taxon>
        <taxon>Arthropoda</taxon>
        <taxon>Hexapoda</taxon>
        <taxon>Insecta</taxon>
        <taxon>Pterygota</taxon>
        <taxon>Neoptera</taxon>
        <taxon>Endopterygota</taxon>
        <taxon>Hymenoptera</taxon>
        <taxon>Apocrita</taxon>
        <taxon>Aculeata</taxon>
        <taxon>Vespoidea</taxon>
        <taxon>Vespidae</taxon>
        <taxon>Eumeninae</taxon>
        <taxon>Odynerus</taxon>
    </lineage>
</organism>
<dbReference type="InterPro" id="IPR029063">
    <property type="entry name" value="SAM-dependent_MTases_sf"/>
</dbReference>
<keyword evidence="6" id="KW-0949">S-adenosyl-L-methionine</keyword>
<comment type="catalytic activity">
    <reaction evidence="12">
        <text>small RNA 3'-end nucleotide + S-adenosyl-L-methionine = small RNA 3'-end 2'-O-methylnucleotide + S-adenosyl-L-homocysteine + H(+)</text>
        <dbReference type="Rhea" id="RHEA:37887"/>
        <dbReference type="Rhea" id="RHEA-COMP:10415"/>
        <dbReference type="Rhea" id="RHEA-COMP:10416"/>
        <dbReference type="ChEBI" id="CHEBI:15378"/>
        <dbReference type="ChEBI" id="CHEBI:57856"/>
        <dbReference type="ChEBI" id="CHEBI:59789"/>
        <dbReference type="ChEBI" id="CHEBI:74896"/>
        <dbReference type="ChEBI" id="CHEBI:74898"/>
        <dbReference type="EC" id="2.1.1.386"/>
    </reaction>
</comment>
<feature type="compositionally biased region" description="Acidic residues" evidence="13">
    <location>
        <begin position="1038"/>
        <end position="1056"/>
    </location>
</feature>
<evidence type="ECO:0000256" key="13">
    <source>
        <dbReference type="SAM" id="MobiDB-lite"/>
    </source>
</evidence>
<reference evidence="14" key="2">
    <citation type="journal article" date="2023" name="Commun. Biol.">
        <title>Intrasexual cuticular hydrocarbon dimorphism in a wasp sheds light on hydrocarbon biosynthesis genes in Hymenoptera.</title>
        <authorList>
            <person name="Moris V.C."/>
            <person name="Podsiadlowski L."/>
            <person name="Martin S."/>
            <person name="Oeyen J.P."/>
            <person name="Donath A."/>
            <person name="Petersen M."/>
            <person name="Wilbrandt J."/>
            <person name="Misof B."/>
            <person name="Liedtke D."/>
            <person name="Thamm M."/>
            <person name="Scheiner R."/>
            <person name="Schmitt T."/>
            <person name="Niehuis O."/>
        </authorList>
    </citation>
    <scope>NUCLEOTIDE SEQUENCE</scope>
    <source>
        <strain evidence="14">GBR_01_08_01A</strain>
    </source>
</reference>
<feature type="compositionally biased region" description="Acidic residues" evidence="13">
    <location>
        <begin position="1019"/>
        <end position="1028"/>
    </location>
</feature>
<sequence>MILVLFHVLYLVGKYVYNNYHIKKRKITSNQARNVETPRIVSEEVYNMIDAEAPQDYEMTNIIRFFPPAYIQRYTAVSDIFLSNKYKGKIRKVVDFGCADLSFFTYLKNIDGIEEILCVDIDRALLEANKEITVPLISEYIYCRAKPLVVHVCEGSVASSDRRLEKTDAVICIELIEHLYPDTLTDFPFNIFGYIKPKVAIITTPNADFNVLFPKFTGFRHPDHKFEWTREQFQDWAHNIVLRYPNYQVTFHGICNGPEGTEHLGACTQMAIFHRYDEEHDDIIGTKLLGTEGLFKVIASQEYPFKVDNRSDEQKILDEALYYIRRLSFQVEDLQEELPLERLLPLLNKFNVTMESLRTILEDAGWAIVNNERGPTVLIPQPSTFSDYSAIEDNFLDEDRWNEESEPPIDYYNEYTNQDLTFNDTWTSETWDEEPSIVIPRSNSIVQEGNSYLFDAEHECLSVNRLSDSVNIRELSTDLSSNSILQSTALPFTRNTLSDNDTATSSSAHDDNNSFIITKQVNRTLDFHHYMSVSHSSISPQPLSIHLDRVNSSYHDDTILTDKNMSCELSLMNNTFHSLNTLRDKDLDEATTSYFIHLNTSMHEQISCTGDQSSHENETIDCLEANIEDCKQTAATENICCEDHFSVEEHPFPLSTNKSTMKSHPRYTSSPRVLIKNKKINFNCKQFKHEKDISNNDISNTPQPADQLSSCADNNVLSICHSTSESVDNTKESKKKLPFLNKDSSFSSYQNIENTSNEENSLTPSQLTHVHNTNRSNTENCCYFLCAKKNSNSESNDHTLKSEEKENISNIQSETCVMKVSTECKDHSNSFNSKCNMSPSNVAEANKNMEIKPNSPELLETPPNSLSPEIMDSGYPNSASAQDMTPEYDLSSIAHDQIPDSESPSVAEAPQPANLEPIEVENGDLANNNRDGEGNNMVALIDNDMENLQPFINVLENDIENENDIYVVENGFPMWLLRILEMANPIDIDRHILRDHRELLPFDQVVGIDHDEGFSSSSSEEDSNENIDEIPNNVMDENYIDNDNEIMQDTDSEDDNNVASVFVPMPNSTSHADSDEWIVENT</sequence>
<gene>
    <name evidence="14" type="ORF">KPH14_007050</name>
</gene>
<evidence type="ECO:0000313" key="15">
    <source>
        <dbReference type="Proteomes" id="UP001258017"/>
    </source>
</evidence>
<keyword evidence="5" id="KW-0808">Transferase</keyword>
<dbReference type="GO" id="GO:0046872">
    <property type="term" value="F:metal ion binding"/>
    <property type="evidence" value="ECO:0007669"/>
    <property type="project" value="UniProtKB-KW"/>
</dbReference>
<dbReference type="PANTHER" id="PTHR21404">
    <property type="entry name" value="HEN1"/>
    <property type="match status" value="1"/>
</dbReference>
<evidence type="ECO:0000256" key="12">
    <source>
        <dbReference type="ARBA" id="ARBA00048418"/>
    </source>
</evidence>
<reference evidence="14" key="1">
    <citation type="submission" date="2021-08" db="EMBL/GenBank/DDBJ databases">
        <authorList>
            <person name="Misof B."/>
            <person name="Oliver O."/>
            <person name="Podsiadlowski L."/>
            <person name="Donath A."/>
            <person name="Peters R."/>
            <person name="Mayer C."/>
            <person name="Rust J."/>
            <person name="Gunkel S."/>
            <person name="Lesny P."/>
            <person name="Martin S."/>
            <person name="Oeyen J.P."/>
            <person name="Petersen M."/>
            <person name="Panagiotis P."/>
            <person name="Wilbrandt J."/>
            <person name="Tanja T."/>
        </authorList>
    </citation>
    <scope>NUCLEOTIDE SEQUENCE</scope>
    <source>
        <strain evidence="14">GBR_01_08_01A</strain>
        <tissue evidence="14">Thorax + abdomen</tissue>
    </source>
</reference>
<dbReference type="GO" id="GO:0005737">
    <property type="term" value="C:cytoplasm"/>
    <property type="evidence" value="ECO:0007669"/>
    <property type="project" value="TreeGrafter"/>
</dbReference>
<dbReference type="PANTHER" id="PTHR21404:SF3">
    <property type="entry name" value="SMALL RNA 2'-O-METHYLTRANSFERASE"/>
    <property type="match status" value="1"/>
</dbReference>
<keyword evidence="9" id="KW-0694">RNA-binding</keyword>
<evidence type="ECO:0000313" key="14">
    <source>
        <dbReference type="EMBL" id="KAK2584717.1"/>
    </source>
</evidence>
<feature type="region of interest" description="Disordered" evidence="13">
    <location>
        <begin position="1011"/>
        <end position="1082"/>
    </location>
</feature>
<comment type="caution">
    <text evidence="14">The sequence shown here is derived from an EMBL/GenBank/DDBJ whole genome shotgun (WGS) entry which is preliminary data.</text>
</comment>
<evidence type="ECO:0000256" key="3">
    <source>
        <dbReference type="ARBA" id="ARBA00021330"/>
    </source>
</evidence>
<evidence type="ECO:0000256" key="8">
    <source>
        <dbReference type="ARBA" id="ARBA00022842"/>
    </source>
</evidence>
<evidence type="ECO:0000256" key="10">
    <source>
        <dbReference type="ARBA" id="ARBA00023158"/>
    </source>
</evidence>
<keyword evidence="10" id="KW-0943">RNA-mediated gene silencing</keyword>
<dbReference type="GO" id="GO:0030422">
    <property type="term" value="P:siRNA processing"/>
    <property type="evidence" value="ECO:0007669"/>
    <property type="project" value="TreeGrafter"/>
</dbReference>
<comment type="similarity">
    <text evidence="2">Belongs to the methyltransferase superfamily. HEN1 family.</text>
</comment>
<dbReference type="EC" id="2.1.1.386" evidence="11"/>